<keyword evidence="1" id="KW-0812">Transmembrane</keyword>
<protein>
    <submittedName>
        <fullName evidence="2">Uncharacterized protein</fullName>
    </submittedName>
</protein>
<dbReference type="RefSeq" id="WP_145137889.1">
    <property type="nucleotide sequence ID" value="NZ_VLKY01000002.1"/>
</dbReference>
<keyword evidence="1" id="KW-1133">Transmembrane helix</keyword>
<reference evidence="2 3" key="1">
    <citation type="journal article" date="2015" name="Stand. Genomic Sci.">
        <title>Genomic Encyclopedia of Bacterial and Archaeal Type Strains, Phase III: the genomes of soil and plant-associated and newly described type strains.</title>
        <authorList>
            <person name="Whitman W.B."/>
            <person name="Woyke T."/>
            <person name="Klenk H.P."/>
            <person name="Zhou Y."/>
            <person name="Lilburn T.G."/>
            <person name="Beck B.J."/>
            <person name="De Vos P."/>
            <person name="Vandamme P."/>
            <person name="Eisen J.A."/>
            <person name="Garrity G."/>
            <person name="Hugenholtz P."/>
            <person name="Kyrpides N.C."/>
        </authorList>
    </citation>
    <scope>NUCLEOTIDE SEQUENCE [LARGE SCALE GENOMIC DNA]</scope>
    <source>
        <strain evidence="2 3">CGMCC 1.6858</strain>
    </source>
</reference>
<dbReference type="AlphaFoldDB" id="A0A562QKY1"/>
<keyword evidence="3" id="KW-1185">Reference proteome</keyword>
<keyword evidence="1" id="KW-0472">Membrane</keyword>
<sequence>MNDFDHVFIGTALSVFIVSTAGLAPVGTPFLKDGAKCTSMFRVTGDGAKRTPGVRIVEDGSDRTAIGRLG</sequence>
<organism evidence="2 3">
    <name type="scientific">Pseudomonas duriflava</name>
    <dbReference type="NCBI Taxonomy" id="459528"/>
    <lineage>
        <taxon>Bacteria</taxon>
        <taxon>Pseudomonadati</taxon>
        <taxon>Pseudomonadota</taxon>
        <taxon>Gammaproteobacteria</taxon>
        <taxon>Pseudomonadales</taxon>
        <taxon>Pseudomonadaceae</taxon>
        <taxon>Pseudomonas</taxon>
    </lineage>
</organism>
<proteinExistence type="predicted"/>
<accession>A0A562QKY1</accession>
<dbReference type="Proteomes" id="UP000316905">
    <property type="component" value="Unassembled WGS sequence"/>
</dbReference>
<evidence type="ECO:0000256" key="1">
    <source>
        <dbReference type="SAM" id="Phobius"/>
    </source>
</evidence>
<evidence type="ECO:0000313" key="3">
    <source>
        <dbReference type="Proteomes" id="UP000316905"/>
    </source>
</evidence>
<comment type="caution">
    <text evidence="2">The sequence shown here is derived from an EMBL/GenBank/DDBJ whole genome shotgun (WGS) entry which is preliminary data.</text>
</comment>
<dbReference type="EMBL" id="VLKY01000002">
    <property type="protein sequence ID" value="TWI57401.1"/>
    <property type="molecule type" value="Genomic_DNA"/>
</dbReference>
<feature type="transmembrane region" description="Helical" evidence="1">
    <location>
        <begin position="6"/>
        <end position="26"/>
    </location>
</feature>
<name>A0A562QKY1_9PSED</name>
<gene>
    <name evidence="2" type="ORF">IQ22_00617</name>
</gene>
<evidence type="ECO:0000313" key="2">
    <source>
        <dbReference type="EMBL" id="TWI57401.1"/>
    </source>
</evidence>